<organism evidence="1 2">
    <name type="scientific">Pleuronectes platessa</name>
    <name type="common">European plaice</name>
    <dbReference type="NCBI Taxonomy" id="8262"/>
    <lineage>
        <taxon>Eukaryota</taxon>
        <taxon>Metazoa</taxon>
        <taxon>Chordata</taxon>
        <taxon>Craniata</taxon>
        <taxon>Vertebrata</taxon>
        <taxon>Euteleostomi</taxon>
        <taxon>Actinopterygii</taxon>
        <taxon>Neopterygii</taxon>
        <taxon>Teleostei</taxon>
        <taxon>Neoteleostei</taxon>
        <taxon>Acanthomorphata</taxon>
        <taxon>Carangaria</taxon>
        <taxon>Pleuronectiformes</taxon>
        <taxon>Pleuronectoidei</taxon>
        <taxon>Pleuronectidae</taxon>
        <taxon>Pleuronectes</taxon>
    </lineage>
</organism>
<accession>A0A9N7YK83</accession>
<proteinExistence type="predicted"/>
<dbReference type="EMBL" id="CADEAL010001054">
    <property type="protein sequence ID" value="CAB1428431.1"/>
    <property type="molecule type" value="Genomic_DNA"/>
</dbReference>
<sequence length="145" mass="15928">MVSSSSSAPHSAMMNLTAACKLLHFNKFRSTCSPVTLAIGDVLLEDDGLQPADAVGPGDAQRMKWINPSARHRASAEMKNSTVHLFSISPLLGFSCARLLNDQFDDVVEMWESFTTSTNQRSPKPPQRHLTHHSFISFNQALGET</sequence>
<dbReference type="Proteomes" id="UP001153269">
    <property type="component" value="Unassembled WGS sequence"/>
</dbReference>
<keyword evidence="2" id="KW-1185">Reference proteome</keyword>
<name>A0A9N7YK83_PLEPL</name>
<dbReference type="AlphaFoldDB" id="A0A9N7YK83"/>
<evidence type="ECO:0000313" key="2">
    <source>
        <dbReference type="Proteomes" id="UP001153269"/>
    </source>
</evidence>
<gene>
    <name evidence="1" type="ORF">PLEPLA_LOCUS16397</name>
</gene>
<comment type="caution">
    <text evidence="1">The sequence shown here is derived from an EMBL/GenBank/DDBJ whole genome shotgun (WGS) entry which is preliminary data.</text>
</comment>
<protein>
    <submittedName>
        <fullName evidence="1">Uncharacterized protein</fullName>
    </submittedName>
</protein>
<reference evidence="1" key="1">
    <citation type="submission" date="2020-03" db="EMBL/GenBank/DDBJ databases">
        <authorList>
            <person name="Weist P."/>
        </authorList>
    </citation>
    <scope>NUCLEOTIDE SEQUENCE</scope>
</reference>
<evidence type="ECO:0000313" key="1">
    <source>
        <dbReference type="EMBL" id="CAB1428431.1"/>
    </source>
</evidence>